<organism evidence="1 2">
    <name type="scientific">Clytia hemisphaerica</name>
    <dbReference type="NCBI Taxonomy" id="252671"/>
    <lineage>
        <taxon>Eukaryota</taxon>
        <taxon>Metazoa</taxon>
        <taxon>Cnidaria</taxon>
        <taxon>Hydrozoa</taxon>
        <taxon>Hydroidolina</taxon>
        <taxon>Leptothecata</taxon>
        <taxon>Obeliida</taxon>
        <taxon>Clytiidae</taxon>
        <taxon>Clytia</taxon>
    </lineage>
</organism>
<evidence type="ECO:0000313" key="1">
    <source>
        <dbReference type="EnsemblMetazoa" id="CLYHEMP019449.4"/>
    </source>
</evidence>
<dbReference type="Proteomes" id="UP000594262">
    <property type="component" value="Unplaced"/>
</dbReference>
<dbReference type="EnsemblMetazoa" id="CLYHEMT019449.4">
    <property type="protein sequence ID" value="CLYHEMP019449.4"/>
    <property type="gene ID" value="CLYHEMG019449"/>
</dbReference>
<sequence length="128" mass="15578">MMEDNTPYRTSKYIFMKRDMNYFETHPEWYKKYIFRGVESDDPWDAFDCTDDHMFMFEDLFRGLWEKGSFVLLHPKKVEQCLEFERAWHETEYGRRSNFSTWSIKDIPSDFHEPGFAMMVGVLNKISL</sequence>
<dbReference type="AlphaFoldDB" id="A0A7M6DP38"/>
<accession>A0A7M6DP38</accession>
<reference evidence="1" key="1">
    <citation type="submission" date="2021-01" db="UniProtKB">
        <authorList>
            <consortium name="EnsemblMetazoa"/>
        </authorList>
    </citation>
    <scope>IDENTIFICATION</scope>
</reference>
<keyword evidence="2" id="KW-1185">Reference proteome</keyword>
<proteinExistence type="predicted"/>
<name>A0A7M6DP38_9CNID</name>
<protein>
    <submittedName>
        <fullName evidence="1">Uncharacterized protein</fullName>
    </submittedName>
</protein>
<evidence type="ECO:0000313" key="2">
    <source>
        <dbReference type="Proteomes" id="UP000594262"/>
    </source>
</evidence>